<sequence length="134" mass="15476">MPCKDTKSKLSIVLDSKDHLLDFEYSKITCNKEIDAGSGFREYCIGKPVDILSKLEFDDLLNIFQLGDTESQFLLFLEWRALSVALDQYQGKLIPKEDDKYQIATIAYESDRVEIKQVVLEPPEMPKIIPCRKR</sequence>
<name>A0A382CND2_9ZZZZ</name>
<evidence type="ECO:0000313" key="1">
    <source>
        <dbReference type="EMBL" id="SVB27646.1"/>
    </source>
</evidence>
<proteinExistence type="predicted"/>
<gene>
    <name evidence="1" type="ORF">METZ01_LOCUS180500</name>
</gene>
<dbReference type="EMBL" id="UINC01035362">
    <property type="protein sequence ID" value="SVB27646.1"/>
    <property type="molecule type" value="Genomic_DNA"/>
</dbReference>
<protein>
    <recommendedName>
        <fullName evidence="2">NIF system FeS cluster assembly NifU N-terminal domain-containing protein</fullName>
    </recommendedName>
</protein>
<evidence type="ECO:0008006" key="2">
    <source>
        <dbReference type="Google" id="ProtNLM"/>
    </source>
</evidence>
<dbReference type="AlphaFoldDB" id="A0A382CND2"/>
<organism evidence="1">
    <name type="scientific">marine metagenome</name>
    <dbReference type="NCBI Taxonomy" id="408172"/>
    <lineage>
        <taxon>unclassified sequences</taxon>
        <taxon>metagenomes</taxon>
        <taxon>ecological metagenomes</taxon>
    </lineage>
</organism>
<reference evidence="1" key="1">
    <citation type="submission" date="2018-05" db="EMBL/GenBank/DDBJ databases">
        <authorList>
            <person name="Lanie J.A."/>
            <person name="Ng W.-L."/>
            <person name="Kazmierczak K.M."/>
            <person name="Andrzejewski T.M."/>
            <person name="Davidsen T.M."/>
            <person name="Wayne K.J."/>
            <person name="Tettelin H."/>
            <person name="Glass J.I."/>
            <person name="Rusch D."/>
            <person name="Podicherti R."/>
            <person name="Tsui H.-C.T."/>
            <person name="Winkler M.E."/>
        </authorList>
    </citation>
    <scope>NUCLEOTIDE SEQUENCE</scope>
</reference>
<accession>A0A382CND2</accession>